<dbReference type="AlphaFoldDB" id="A0A1G9BUB4"/>
<dbReference type="Gene3D" id="3.40.630.30">
    <property type="match status" value="1"/>
</dbReference>
<evidence type="ECO:0000313" key="3">
    <source>
        <dbReference type="Proteomes" id="UP000199305"/>
    </source>
</evidence>
<keyword evidence="3" id="KW-1185">Reference proteome</keyword>
<evidence type="ECO:0000259" key="1">
    <source>
        <dbReference type="PROSITE" id="PS51186"/>
    </source>
</evidence>
<dbReference type="Proteomes" id="UP000199305">
    <property type="component" value="Unassembled WGS sequence"/>
</dbReference>
<evidence type="ECO:0000313" key="2">
    <source>
        <dbReference type="EMBL" id="SDK42983.1"/>
    </source>
</evidence>
<dbReference type="InterPro" id="IPR000182">
    <property type="entry name" value="GNAT_dom"/>
</dbReference>
<dbReference type="InterPro" id="IPR016181">
    <property type="entry name" value="Acyl_CoA_acyltransferase"/>
</dbReference>
<gene>
    <name evidence="2" type="ORF">SAMN05216212_2367</name>
</gene>
<protein>
    <submittedName>
        <fullName evidence="2">Acetyltransferase (GNAT) domain-containing protein</fullName>
    </submittedName>
</protein>
<dbReference type="PROSITE" id="PS51186">
    <property type="entry name" value="GNAT"/>
    <property type="match status" value="1"/>
</dbReference>
<dbReference type="STRING" id="658219.SAMN05216212_2367"/>
<keyword evidence="2" id="KW-0808">Transferase</keyword>
<dbReference type="RefSeq" id="WP_091514050.1">
    <property type="nucleotide sequence ID" value="NZ_FNFH01000004.1"/>
</dbReference>
<dbReference type="Pfam" id="PF13673">
    <property type="entry name" value="Acetyltransf_10"/>
    <property type="match status" value="1"/>
</dbReference>
<feature type="domain" description="N-acetyltransferase" evidence="1">
    <location>
        <begin position="1"/>
        <end position="144"/>
    </location>
</feature>
<dbReference type="SUPFAM" id="SSF55729">
    <property type="entry name" value="Acyl-CoA N-acyltransferases (Nat)"/>
    <property type="match status" value="1"/>
</dbReference>
<dbReference type="GO" id="GO:0016747">
    <property type="term" value="F:acyltransferase activity, transferring groups other than amino-acyl groups"/>
    <property type="evidence" value="ECO:0007669"/>
    <property type="project" value="InterPro"/>
</dbReference>
<proteinExistence type="predicted"/>
<reference evidence="3" key="1">
    <citation type="submission" date="2016-10" db="EMBL/GenBank/DDBJ databases">
        <authorList>
            <person name="Varghese N."/>
            <person name="Submissions S."/>
        </authorList>
    </citation>
    <scope>NUCLEOTIDE SEQUENCE [LARGE SCALE GENOMIC DNA]</scope>
    <source>
        <strain evidence="3">CGMCC 1.10658</strain>
    </source>
</reference>
<organism evidence="2 3">
    <name type="scientific">Microbulbifer yueqingensis</name>
    <dbReference type="NCBI Taxonomy" id="658219"/>
    <lineage>
        <taxon>Bacteria</taxon>
        <taxon>Pseudomonadati</taxon>
        <taxon>Pseudomonadota</taxon>
        <taxon>Gammaproteobacteria</taxon>
        <taxon>Cellvibrionales</taxon>
        <taxon>Microbulbiferaceae</taxon>
        <taxon>Microbulbifer</taxon>
    </lineage>
</organism>
<dbReference type="EMBL" id="FNFH01000004">
    <property type="protein sequence ID" value="SDK42983.1"/>
    <property type="molecule type" value="Genomic_DNA"/>
</dbReference>
<dbReference type="OrthoDB" id="9789605at2"/>
<sequence>MIRRLITSDAERLQRLWMDTFSQAHPSLPLCYWRARLPDLHRCWGEETVLVYCSGGTDRADGMIATSKGGELTCLFVARALQGTGAGSDLLSGVLGTQPWLSVCVLEENLGARYFFQRHGFREHERRYCPVARQDQLLMHRAGRRSNLRTRA</sequence>
<name>A0A1G9BUB4_9GAMM</name>
<accession>A0A1G9BUB4</accession>